<evidence type="ECO:0000256" key="6">
    <source>
        <dbReference type="ARBA" id="ARBA00022741"/>
    </source>
</evidence>
<dbReference type="PANTHER" id="PTHR43764">
    <property type="entry name" value="MOLYBDENUM COFACTOR BIOSYNTHESIS"/>
    <property type="match status" value="1"/>
</dbReference>
<keyword evidence="5 12" id="KW-0808">Transferase</keyword>
<keyword evidence="8" id="KW-0501">Molybdenum cofactor biosynthesis</keyword>
<gene>
    <name evidence="12" type="primary">mog</name>
    <name evidence="12" type="ORF">HKW67_14415</name>
</gene>
<evidence type="ECO:0000256" key="9">
    <source>
        <dbReference type="ARBA" id="ARBA00051131"/>
    </source>
</evidence>
<comment type="catalytic activity">
    <reaction evidence="9">
        <text>molybdopterin + ATP + H(+) = adenylyl-molybdopterin + diphosphate</text>
        <dbReference type="Rhea" id="RHEA:31331"/>
        <dbReference type="ChEBI" id="CHEBI:15378"/>
        <dbReference type="ChEBI" id="CHEBI:30616"/>
        <dbReference type="ChEBI" id="CHEBI:33019"/>
        <dbReference type="ChEBI" id="CHEBI:58698"/>
        <dbReference type="ChEBI" id="CHEBI:62727"/>
        <dbReference type="EC" id="2.7.7.75"/>
    </reaction>
</comment>
<sequence>MGLLHGEVTAGILRVFREVHDELRHGHPEVIYQRAMVIALADAGFAVAREVDVAVTFRGRVIGRGRLDLVVNDLVVLECKVARAVELEHVGQLLGYLKATNYEVGLVLTFGRRPDQKRVVFRRLASRSAASASPHTFATKLLPSSHPSLPAVVGVLTISDRATSGVYEDKSGPAIQSVLTRWIASPWEPVYRLVPDEQPLIEAALRELADDLHCALIVTTGGTGPSPRDVTPEATVAVCDRLLPGFGEQMRAVSVKTVPTAILSRQVAGTRGSSLIINLPGKPAAIEECLGAVWAAVPYCIDLIGGPRLLFSAEAPAPFRPTSA</sequence>
<keyword evidence="6" id="KW-0547">Nucleotide-binding</keyword>
<dbReference type="AlphaFoldDB" id="A0A6M4ISV4"/>
<evidence type="ECO:0000256" key="7">
    <source>
        <dbReference type="ARBA" id="ARBA00022840"/>
    </source>
</evidence>
<dbReference type="GO" id="GO:0061598">
    <property type="term" value="F:molybdopterin adenylyltransferase activity"/>
    <property type="evidence" value="ECO:0007669"/>
    <property type="project" value="UniProtKB-EC"/>
</dbReference>
<comment type="pathway">
    <text evidence="1">Cofactor biosynthesis; molybdopterin biosynthesis.</text>
</comment>
<evidence type="ECO:0000256" key="1">
    <source>
        <dbReference type="ARBA" id="ARBA00005046"/>
    </source>
</evidence>
<dbReference type="NCBIfam" id="TIGR00177">
    <property type="entry name" value="molyb_syn"/>
    <property type="match status" value="1"/>
</dbReference>
<reference evidence="12 13" key="1">
    <citation type="submission" date="2020-05" db="EMBL/GenBank/DDBJ databases">
        <title>Complete genome sequence of Gemmatimonas greenlandica TET16.</title>
        <authorList>
            <person name="Zeng Y."/>
        </authorList>
    </citation>
    <scope>NUCLEOTIDE SEQUENCE [LARGE SCALE GENOMIC DNA]</scope>
    <source>
        <strain evidence="12 13">TET16</strain>
    </source>
</reference>
<dbReference type="UniPathway" id="UPA00344"/>
<dbReference type="InterPro" id="IPR051920">
    <property type="entry name" value="MPT_Adenylyltrnsfr/MoaC-Rel"/>
</dbReference>
<dbReference type="SUPFAM" id="SSF53218">
    <property type="entry name" value="Molybdenum cofactor biosynthesis proteins"/>
    <property type="match status" value="1"/>
</dbReference>
<dbReference type="InterPro" id="IPR001453">
    <property type="entry name" value="MoaB/Mog_dom"/>
</dbReference>
<dbReference type="EC" id="2.7.7.75" evidence="3"/>
<evidence type="ECO:0000256" key="4">
    <source>
        <dbReference type="ARBA" id="ARBA00013491"/>
    </source>
</evidence>
<dbReference type="FunFam" id="3.40.980.10:FF:000005">
    <property type="entry name" value="Molybdopterin biosynthesis mog protein"/>
    <property type="match status" value="1"/>
</dbReference>
<evidence type="ECO:0000256" key="3">
    <source>
        <dbReference type="ARBA" id="ARBA00012509"/>
    </source>
</evidence>
<dbReference type="Pfam" id="PF00994">
    <property type="entry name" value="MoCF_biosynth"/>
    <property type="match status" value="1"/>
</dbReference>
<evidence type="ECO:0000256" key="8">
    <source>
        <dbReference type="ARBA" id="ARBA00023150"/>
    </source>
</evidence>
<evidence type="ECO:0000313" key="13">
    <source>
        <dbReference type="Proteomes" id="UP000500938"/>
    </source>
</evidence>
<comment type="function">
    <text evidence="10">Catalyzes the adenylation of molybdopterin as part of the biosynthesis of the molybdenum-cofactor.</text>
</comment>
<dbReference type="KEGG" id="ggr:HKW67_14415"/>
<protein>
    <recommendedName>
        <fullName evidence="4">Molybdopterin adenylyltransferase</fullName>
        <ecNumber evidence="3">2.7.7.75</ecNumber>
    </recommendedName>
</protein>
<dbReference type="PROSITE" id="PS01078">
    <property type="entry name" value="MOCF_BIOSYNTHESIS_1"/>
    <property type="match status" value="1"/>
</dbReference>
<organism evidence="12 13">
    <name type="scientific">Gemmatimonas groenlandica</name>
    <dbReference type="NCBI Taxonomy" id="2732249"/>
    <lineage>
        <taxon>Bacteria</taxon>
        <taxon>Pseudomonadati</taxon>
        <taxon>Gemmatimonadota</taxon>
        <taxon>Gemmatimonadia</taxon>
        <taxon>Gemmatimonadales</taxon>
        <taxon>Gemmatimonadaceae</taxon>
        <taxon>Gemmatimonas</taxon>
    </lineage>
</organism>
<name>A0A6M4ISV4_9BACT</name>
<keyword evidence="13" id="KW-1185">Reference proteome</keyword>
<dbReference type="NCBIfam" id="TIGR04256">
    <property type="entry name" value="GxxExxY"/>
    <property type="match status" value="1"/>
</dbReference>
<accession>A0A6M4ISV4</accession>
<evidence type="ECO:0000259" key="11">
    <source>
        <dbReference type="SMART" id="SM00852"/>
    </source>
</evidence>
<proteinExistence type="inferred from homology"/>
<dbReference type="EMBL" id="CP053085">
    <property type="protein sequence ID" value="QJR36617.1"/>
    <property type="molecule type" value="Genomic_DNA"/>
</dbReference>
<keyword evidence="7" id="KW-0067">ATP-binding</keyword>
<dbReference type="InterPro" id="IPR008284">
    <property type="entry name" value="MoCF_biosynth_CS"/>
</dbReference>
<dbReference type="SMART" id="SM00852">
    <property type="entry name" value="MoCF_biosynth"/>
    <property type="match status" value="1"/>
</dbReference>
<evidence type="ECO:0000256" key="5">
    <source>
        <dbReference type="ARBA" id="ARBA00022679"/>
    </source>
</evidence>
<comment type="similarity">
    <text evidence="2">Belongs to the MoaB/Mog family.</text>
</comment>
<dbReference type="NCBIfam" id="NF006932">
    <property type="entry name" value="PRK09417.1"/>
    <property type="match status" value="1"/>
</dbReference>
<dbReference type="PANTHER" id="PTHR43764:SF1">
    <property type="entry name" value="MOLYBDOPTERIN MOLYBDOTRANSFERASE"/>
    <property type="match status" value="1"/>
</dbReference>
<dbReference type="Pfam" id="PF13366">
    <property type="entry name" value="PDDEXK_3"/>
    <property type="match status" value="1"/>
</dbReference>
<evidence type="ECO:0000256" key="10">
    <source>
        <dbReference type="ARBA" id="ARBA00058212"/>
    </source>
</evidence>
<keyword evidence="12" id="KW-0548">Nucleotidyltransferase</keyword>
<evidence type="ECO:0000313" key="12">
    <source>
        <dbReference type="EMBL" id="QJR36617.1"/>
    </source>
</evidence>
<dbReference type="GO" id="GO:0006777">
    <property type="term" value="P:Mo-molybdopterin cofactor biosynthetic process"/>
    <property type="evidence" value="ECO:0007669"/>
    <property type="project" value="UniProtKB-KW"/>
</dbReference>
<dbReference type="Proteomes" id="UP000500938">
    <property type="component" value="Chromosome"/>
</dbReference>
<dbReference type="CDD" id="cd00886">
    <property type="entry name" value="MogA_MoaB"/>
    <property type="match status" value="1"/>
</dbReference>
<dbReference type="Gene3D" id="3.40.980.10">
    <property type="entry name" value="MoaB/Mog-like domain"/>
    <property type="match status" value="1"/>
</dbReference>
<feature type="domain" description="MoaB/Mog" evidence="11">
    <location>
        <begin position="154"/>
        <end position="300"/>
    </location>
</feature>
<evidence type="ECO:0000256" key="2">
    <source>
        <dbReference type="ARBA" id="ARBA00006112"/>
    </source>
</evidence>
<dbReference type="InterPro" id="IPR026350">
    <property type="entry name" value="GxxExxY"/>
</dbReference>
<dbReference type="GO" id="GO:0005524">
    <property type="term" value="F:ATP binding"/>
    <property type="evidence" value="ECO:0007669"/>
    <property type="project" value="UniProtKB-KW"/>
</dbReference>
<dbReference type="InterPro" id="IPR036425">
    <property type="entry name" value="MoaB/Mog-like_dom_sf"/>
</dbReference>